<keyword evidence="6" id="KW-1185">Reference proteome</keyword>
<dbReference type="InterPro" id="IPR045058">
    <property type="entry name" value="GIMA/IAN/Toc"/>
</dbReference>
<evidence type="ECO:0000256" key="3">
    <source>
        <dbReference type="ARBA" id="ARBA00023134"/>
    </source>
</evidence>
<evidence type="ECO:0000313" key="5">
    <source>
        <dbReference type="Ensembl" id="ENSPNAP00000027176.2"/>
    </source>
</evidence>
<reference evidence="5 6" key="1">
    <citation type="submission" date="2020-10" db="EMBL/GenBank/DDBJ databases">
        <title>Pygocentrus nattereri (red-bellied piranha) genome, fPygNat1, primary haplotype.</title>
        <authorList>
            <person name="Myers G."/>
            <person name="Meyer A."/>
            <person name="Karagic N."/>
            <person name="Pippel M."/>
            <person name="Winkler S."/>
            <person name="Tracey A."/>
            <person name="Wood J."/>
            <person name="Formenti G."/>
            <person name="Howe K."/>
            <person name="Fedrigo O."/>
            <person name="Jarvis E.D."/>
        </authorList>
    </citation>
    <scope>NUCLEOTIDE SEQUENCE [LARGE SCALE GENOMIC DNA]</scope>
</reference>
<reference evidence="5" key="2">
    <citation type="submission" date="2025-08" db="UniProtKB">
        <authorList>
            <consortium name="Ensembl"/>
        </authorList>
    </citation>
    <scope>IDENTIFICATION</scope>
</reference>
<evidence type="ECO:0000256" key="2">
    <source>
        <dbReference type="ARBA" id="ARBA00022741"/>
    </source>
</evidence>
<dbReference type="PANTHER" id="PTHR10903">
    <property type="entry name" value="GTPASE, IMAP FAMILY MEMBER-RELATED"/>
    <property type="match status" value="1"/>
</dbReference>
<dbReference type="GO" id="GO:0005525">
    <property type="term" value="F:GTP binding"/>
    <property type="evidence" value="ECO:0007669"/>
    <property type="project" value="UniProtKB-KW"/>
</dbReference>
<dbReference type="STRING" id="42514.ENSPNAP00000027176"/>
<dbReference type="Pfam" id="PF04548">
    <property type="entry name" value="AIG1"/>
    <property type="match status" value="1"/>
</dbReference>
<protein>
    <recommendedName>
        <fullName evidence="4">AIG1-type G domain-containing protein</fullName>
    </recommendedName>
</protein>
<keyword evidence="3" id="KW-0342">GTP-binding</keyword>
<dbReference type="PANTHER" id="PTHR10903:SF170">
    <property type="entry name" value="GTPASE IMAP FAMILY MEMBER 7"/>
    <property type="match status" value="1"/>
</dbReference>
<dbReference type="Proteomes" id="UP001501920">
    <property type="component" value="Chromosome 12"/>
</dbReference>
<dbReference type="GeneTree" id="ENSGT01140000282522"/>
<keyword evidence="2" id="KW-0547">Nucleotide-binding</keyword>
<evidence type="ECO:0000313" key="6">
    <source>
        <dbReference type="Proteomes" id="UP001501920"/>
    </source>
</evidence>
<accession>A0A3B4DVT2</accession>
<comment type="similarity">
    <text evidence="1">Belongs to the TRAFAC class TrmE-Era-EngA-EngB-Septin-like GTPase superfamily. AIG1/Toc34/Toc159-like paraseptin GTPase family. IAN subfamily.</text>
</comment>
<evidence type="ECO:0000259" key="4">
    <source>
        <dbReference type="Pfam" id="PF04548"/>
    </source>
</evidence>
<feature type="domain" description="AIG1-type G" evidence="4">
    <location>
        <begin position="23"/>
        <end position="177"/>
    </location>
</feature>
<dbReference type="SUPFAM" id="SSF52540">
    <property type="entry name" value="P-loop containing nucleoside triphosphate hydrolases"/>
    <property type="match status" value="1"/>
</dbReference>
<dbReference type="Gene3D" id="3.40.50.300">
    <property type="entry name" value="P-loop containing nucleotide triphosphate hydrolases"/>
    <property type="match status" value="1"/>
</dbReference>
<sequence length="295" mass="33536">MAFNDPLLPKHLSSREPSKMSELRIILMGKDGPENSRVGNTILGRDAFETESPPSVQQHSERARGKVQGRYITLINTPCLFETKLGQEELTWRVEESVFLCAPGPHVIVLILEPDSFTQIDRNRAHTVLRYLSEEARKYTMVLTTQIMETGTSVDAESTVQMLIAECSNRYLELSRFSSAEFVKMLEEIVHVNEGNLTCEVYKEAPLATESWHRFEDLEDEEAKLETNKHKEAEEHIELKKPTGKIRVFSKVKTAVLSTSSAFRKNVCAPKPRLNVMLFGREEETKALISNLLLD</sequence>
<dbReference type="InterPro" id="IPR006703">
    <property type="entry name" value="G_AIG1"/>
</dbReference>
<reference evidence="5" key="3">
    <citation type="submission" date="2025-09" db="UniProtKB">
        <authorList>
            <consortium name="Ensembl"/>
        </authorList>
    </citation>
    <scope>IDENTIFICATION</scope>
</reference>
<dbReference type="Ensembl" id="ENSPNAT00000003255.2">
    <property type="protein sequence ID" value="ENSPNAP00000027176.2"/>
    <property type="gene ID" value="ENSPNAG00000002318.2"/>
</dbReference>
<dbReference type="AlphaFoldDB" id="A0A3B4DVT2"/>
<evidence type="ECO:0000256" key="1">
    <source>
        <dbReference type="ARBA" id="ARBA00008535"/>
    </source>
</evidence>
<dbReference type="InterPro" id="IPR027417">
    <property type="entry name" value="P-loop_NTPase"/>
</dbReference>
<organism evidence="5 6">
    <name type="scientific">Pygocentrus nattereri</name>
    <name type="common">Red-bellied piranha</name>
    <dbReference type="NCBI Taxonomy" id="42514"/>
    <lineage>
        <taxon>Eukaryota</taxon>
        <taxon>Metazoa</taxon>
        <taxon>Chordata</taxon>
        <taxon>Craniata</taxon>
        <taxon>Vertebrata</taxon>
        <taxon>Euteleostomi</taxon>
        <taxon>Actinopterygii</taxon>
        <taxon>Neopterygii</taxon>
        <taxon>Teleostei</taxon>
        <taxon>Ostariophysi</taxon>
        <taxon>Characiformes</taxon>
        <taxon>Characoidei</taxon>
        <taxon>Pygocentrus</taxon>
    </lineage>
</organism>
<name>A0A3B4DVT2_PYGNA</name>
<proteinExistence type="inferred from homology"/>